<reference evidence="4" key="1">
    <citation type="journal article" date="2023" name="Int. J. Syst. Evol. Microbiol.">
        <title>Mesoterricola silvestris gen. nov., sp. nov., Mesoterricola sediminis sp. nov., Geothrix oryzae sp. nov., Geothrix edaphica sp. nov., Geothrix rubra sp. nov., and Geothrix limicola sp. nov., six novel members of Acidobacteriota isolated from soils.</title>
        <authorList>
            <person name="Itoh H."/>
            <person name="Sugisawa Y."/>
            <person name="Mise K."/>
            <person name="Xu Z."/>
            <person name="Kuniyasu M."/>
            <person name="Ushijima N."/>
            <person name="Kawano K."/>
            <person name="Kobayashi E."/>
            <person name="Shiratori Y."/>
            <person name="Masuda Y."/>
            <person name="Senoo K."/>
        </authorList>
    </citation>
    <scope>NUCLEOTIDE SEQUENCE [LARGE SCALE GENOMIC DNA]</scope>
    <source>
        <strain evidence="4">W79</strain>
    </source>
</reference>
<dbReference type="Pfam" id="PF04285">
    <property type="entry name" value="DUF444"/>
    <property type="match status" value="1"/>
</dbReference>
<keyword evidence="4" id="KW-1185">Reference proteome</keyword>
<dbReference type="AlphaFoldDB" id="A0AA48GMS5"/>
<dbReference type="PANTHER" id="PTHR30510:SF2">
    <property type="entry name" value="UPF0229 PROTEIN YEAH"/>
    <property type="match status" value="1"/>
</dbReference>
<dbReference type="NCBIfam" id="NF003708">
    <property type="entry name" value="PRK05325.1-3"/>
    <property type="match status" value="1"/>
</dbReference>
<sequence length="420" mass="47960">MIQIIDRRFDSKNRSSVNRTRFLRRFRGQIKQAVSDILDHGGIKDMDSGKKIRIPGRDIAEPQFGHGPGGRRERVHAGNDRFGTGDEVERPPAGGQGGQGGRASPDGEGEDAFEFAISRDEFLDFFFEELALPNLVKRHLASLTEFRNVRAGHTHTGVPTNLNLVRTMRGATGRRIATRGPFADRRRELEEALAEARRLHGEDSPEVRGLLAELDRLGRRLAAVPFIDTYDLRFNNRVRVAQPTTQAVMFCLMDVSGSMDEAKKNISKRFFTLLYLFLKRNYERIEVVFIRHHTSAEEVDEERFFHSRETGGTIVSSALRLMRDIAAERFPPGLWNLYGAQASDGDNWSDDSEPSRDLLAESILPQVQHFAYIEIADSPQVLWREYETLLPGHPETFAMRRIREVTDIYPVFHDLFRKRV</sequence>
<gene>
    <name evidence="3" type="ORF">METEAL_34660</name>
</gene>
<comment type="similarity">
    <text evidence="1">Belongs to the UPF0229 family.</text>
</comment>
<dbReference type="KEGG" id="msil:METEAL_34660"/>
<dbReference type="RefSeq" id="WP_316412966.1">
    <property type="nucleotide sequence ID" value="NZ_AP027080.1"/>
</dbReference>
<protein>
    <recommendedName>
        <fullName evidence="1">UPF0229 protein METEAL_34660</fullName>
    </recommendedName>
</protein>
<organism evidence="3 4">
    <name type="scientific">Mesoterricola silvestris</name>
    <dbReference type="NCBI Taxonomy" id="2927979"/>
    <lineage>
        <taxon>Bacteria</taxon>
        <taxon>Pseudomonadati</taxon>
        <taxon>Acidobacteriota</taxon>
        <taxon>Holophagae</taxon>
        <taxon>Holophagales</taxon>
        <taxon>Holophagaceae</taxon>
        <taxon>Mesoterricola</taxon>
    </lineage>
</organism>
<evidence type="ECO:0000256" key="2">
    <source>
        <dbReference type="SAM" id="MobiDB-lite"/>
    </source>
</evidence>
<evidence type="ECO:0000313" key="3">
    <source>
        <dbReference type="EMBL" id="BDU74292.1"/>
    </source>
</evidence>
<feature type="region of interest" description="Disordered" evidence="2">
    <location>
        <begin position="48"/>
        <end position="109"/>
    </location>
</feature>
<name>A0AA48GMS5_9BACT</name>
<dbReference type="Proteomes" id="UP001238179">
    <property type="component" value="Chromosome"/>
</dbReference>
<dbReference type="InterPro" id="IPR006698">
    <property type="entry name" value="UPF0229"/>
</dbReference>
<dbReference type="PANTHER" id="PTHR30510">
    <property type="entry name" value="UPF0229 PROTEIN YEAH"/>
    <property type="match status" value="1"/>
</dbReference>
<feature type="compositionally biased region" description="Basic and acidic residues" evidence="2">
    <location>
        <begin position="48"/>
        <end position="60"/>
    </location>
</feature>
<proteinExistence type="inferred from homology"/>
<feature type="compositionally biased region" description="Basic and acidic residues" evidence="2">
    <location>
        <begin position="70"/>
        <end position="90"/>
    </location>
</feature>
<dbReference type="NCBIfam" id="NF003707">
    <property type="entry name" value="PRK05325.1-2"/>
    <property type="match status" value="1"/>
</dbReference>
<dbReference type="EMBL" id="AP027080">
    <property type="protein sequence ID" value="BDU74292.1"/>
    <property type="molecule type" value="Genomic_DNA"/>
</dbReference>
<evidence type="ECO:0000313" key="4">
    <source>
        <dbReference type="Proteomes" id="UP001238179"/>
    </source>
</evidence>
<dbReference type="HAMAP" id="MF_01232">
    <property type="entry name" value="UPF0229"/>
    <property type="match status" value="1"/>
</dbReference>
<accession>A0AA48GMS5</accession>
<evidence type="ECO:0000256" key="1">
    <source>
        <dbReference type="HAMAP-Rule" id="MF_01232"/>
    </source>
</evidence>